<dbReference type="InterPro" id="IPR031928">
    <property type="entry name" value="RsdA_SigD-bd"/>
</dbReference>
<feature type="coiled-coil region" evidence="1">
    <location>
        <begin position="167"/>
        <end position="194"/>
    </location>
</feature>
<dbReference type="EMBL" id="FOEF01000017">
    <property type="protein sequence ID" value="SEP51728.1"/>
    <property type="molecule type" value="Genomic_DNA"/>
</dbReference>
<reference evidence="5 6" key="1">
    <citation type="submission" date="2016-10" db="EMBL/GenBank/DDBJ databases">
        <authorList>
            <person name="de Groot N.N."/>
        </authorList>
    </citation>
    <scope>NUCLEOTIDE SEQUENCE [LARGE SCALE GENOMIC DNA]</scope>
    <source>
        <strain evidence="5 6">DSM 44993</strain>
    </source>
</reference>
<dbReference type="RefSeq" id="WP_245787599.1">
    <property type="nucleotide sequence ID" value="NZ_FOEF01000017.1"/>
</dbReference>
<proteinExistence type="predicted"/>
<feature type="compositionally biased region" description="Pro residues" evidence="2">
    <location>
        <begin position="257"/>
        <end position="283"/>
    </location>
</feature>
<keyword evidence="6" id="KW-1185">Reference proteome</keyword>
<keyword evidence="1" id="KW-0175">Coiled coil</keyword>
<name>A0A1H8YK08_9PSEU</name>
<feature type="compositionally biased region" description="Polar residues" evidence="2">
    <location>
        <begin position="239"/>
        <end position="249"/>
    </location>
</feature>
<gene>
    <name evidence="5" type="ORF">SAMN04489732_11746</name>
</gene>
<dbReference type="Gene3D" id="6.10.250.1300">
    <property type="match status" value="1"/>
</dbReference>
<dbReference type="Proteomes" id="UP000198582">
    <property type="component" value="Unassembled WGS sequence"/>
</dbReference>
<evidence type="ECO:0000313" key="5">
    <source>
        <dbReference type="EMBL" id="SEP51728.1"/>
    </source>
</evidence>
<feature type="domain" description="Anti-sigma-D factor RsdA sigma factor binding region" evidence="4">
    <location>
        <begin position="29"/>
        <end position="74"/>
    </location>
</feature>
<evidence type="ECO:0000259" key="4">
    <source>
        <dbReference type="Pfam" id="PF16751"/>
    </source>
</evidence>
<evidence type="ECO:0000256" key="2">
    <source>
        <dbReference type="SAM" id="MobiDB-lite"/>
    </source>
</evidence>
<keyword evidence="3" id="KW-1133">Transmembrane helix</keyword>
<feature type="transmembrane region" description="Helical" evidence="3">
    <location>
        <begin position="106"/>
        <end position="128"/>
    </location>
</feature>
<dbReference type="STRING" id="394193.SAMN04489732_11746"/>
<protein>
    <submittedName>
        <fullName evidence="5">Anti-sigma-D factor RsdA to sigma factor binding region</fullName>
    </submittedName>
</protein>
<dbReference type="AlphaFoldDB" id="A0A1H8YK08"/>
<dbReference type="Pfam" id="PF16751">
    <property type="entry name" value="RsdA_SigD_bd"/>
    <property type="match status" value="1"/>
</dbReference>
<evidence type="ECO:0000256" key="3">
    <source>
        <dbReference type="SAM" id="Phobius"/>
    </source>
</evidence>
<evidence type="ECO:0000313" key="6">
    <source>
        <dbReference type="Proteomes" id="UP000198582"/>
    </source>
</evidence>
<sequence>MTDRDDDRDLSPSTWPSGMTAFDAEADGDLSAIQADDALLDALGGTDPAIADGLGDQELNALLLAWRRDIDSEPLAELVDVDTAVTTVRTASLARKHSQRGRRRRYLVPVAAACAAAAIAFTGTGLAARDAQPGDALWGLTKVLYADHAHSVEAAATVKLDLEKANLALADNRLSDARKALDDAQAALSQVSDDDSRNQLMEQHRQLAAQLDDPSAPHPGGNPANPPAVPPANNPGTGSPQASGQPTQLPGTGSTATPPPATSIPESPPPSGDTTTTPPPPTTPTGVTGSNPGSGSSGSPRNDPSGSGSGAAQNGSPETP</sequence>
<keyword evidence="3" id="KW-0472">Membrane</keyword>
<feature type="compositionally biased region" description="Pro residues" evidence="2">
    <location>
        <begin position="224"/>
        <end position="233"/>
    </location>
</feature>
<feature type="region of interest" description="Disordered" evidence="2">
    <location>
        <begin position="211"/>
        <end position="320"/>
    </location>
</feature>
<evidence type="ECO:0000256" key="1">
    <source>
        <dbReference type="SAM" id="Coils"/>
    </source>
</evidence>
<keyword evidence="3" id="KW-0812">Transmembrane</keyword>
<feature type="compositionally biased region" description="Low complexity" evidence="2">
    <location>
        <begin position="284"/>
        <end position="320"/>
    </location>
</feature>
<accession>A0A1H8YK08</accession>
<organism evidence="5 6">
    <name type="scientific">Amycolatopsis saalfeldensis</name>
    <dbReference type="NCBI Taxonomy" id="394193"/>
    <lineage>
        <taxon>Bacteria</taxon>
        <taxon>Bacillati</taxon>
        <taxon>Actinomycetota</taxon>
        <taxon>Actinomycetes</taxon>
        <taxon>Pseudonocardiales</taxon>
        <taxon>Pseudonocardiaceae</taxon>
        <taxon>Amycolatopsis</taxon>
    </lineage>
</organism>